<dbReference type="Proteomes" id="UP000001514">
    <property type="component" value="Unassembled WGS sequence"/>
</dbReference>
<dbReference type="PANTHER" id="PTHR22849:SF112">
    <property type="entry name" value="U-BOX DOMAIN-CONTAINING PROTEIN 26"/>
    <property type="match status" value="1"/>
</dbReference>
<evidence type="ECO:0000259" key="6">
    <source>
        <dbReference type="PROSITE" id="PS51698"/>
    </source>
</evidence>
<evidence type="ECO:0000256" key="4">
    <source>
        <dbReference type="ARBA" id="ARBA00022679"/>
    </source>
</evidence>
<dbReference type="AlphaFoldDB" id="D8RSL5"/>
<dbReference type="OMA" id="DCIANSD"/>
<dbReference type="InterPro" id="IPR058678">
    <property type="entry name" value="ARM_PUB"/>
</dbReference>
<keyword evidence="8" id="KW-1185">Reference proteome</keyword>
<dbReference type="GO" id="GO:0061630">
    <property type="term" value="F:ubiquitin protein ligase activity"/>
    <property type="evidence" value="ECO:0007669"/>
    <property type="project" value="UniProtKB-EC"/>
</dbReference>
<dbReference type="SUPFAM" id="SSF48371">
    <property type="entry name" value="ARM repeat"/>
    <property type="match status" value="1"/>
</dbReference>
<dbReference type="KEGG" id="smo:SELMODRAFT_54896"/>
<comment type="catalytic activity">
    <reaction evidence="1">
        <text>S-ubiquitinyl-[E2 ubiquitin-conjugating enzyme]-L-cysteine + [acceptor protein]-L-lysine = [E2 ubiquitin-conjugating enzyme]-L-cysteine + N(6)-ubiquitinyl-[acceptor protein]-L-lysine.</text>
        <dbReference type="EC" id="2.3.2.27"/>
    </reaction>
</comment>
<dbReference type="InParanoid" id="D8RSL5"/>
<evidence type="ECO:0000256" key="1">
    <source>
        <dbReference type="ARBA" id="ARBA00000900"/>
    </source>
</evidence>
<organism evidence="8">
    <name type="scientific">Selaginella moellendorffii</name>
    <name type="common">Spikemoss</name>
    <dbReference type="NCBI Taxonomy" id="88036"/>
    <lineage>
        <taxon>Eukaryota</taxon>
        <taxon>Viridiplantae</taxon>
        <taxon>Streptophyta</taxon>
        <taxon>Embryophyta</taxon>
        <taxon>Tracheophyta</taxon>
        <taxon>Lycopodiopsida</taxon>
        <taxon>Selaginellales</taxon>
        <taxon>Selaginellaceae</taxon>
        <taxon>Selaginella</taxon>
    </lineage>
</organism>
<feature type="domain" description="U-box" evidence="6">
    <location>
        <begin position="13"/>
        <end position="87"/>
    </location>
</feature>
<dbReference type="SUPFAM" id="SSF57850">
    <property type="entry name" value="RING/U-box"/>
    <property type="match status" value="1"/>
</dbReference>
<dbReference type="EC" id="2.3.2.27" evidence="3"/>
<dbReference type="EMBL" id="GL377588">
    <property type="protein sequence ID" value="EFJ25090.1"/>
    <property type="molecule type" value="Genomic_DNA"/>
</dbReference>
<evidence type="ECO:0000256" key="2">
    <source>
        <dbReference type="ARBA" id="ARBA00004906"/>
    </source>
</evidence>
<gene>
    <name evidence="7" type="primary">PUB26-1</name>
    <name evidence="7" type="ORF">SELMODRAFT_54896</name>
</gene>
<proteinExistence type="predicted"/>
<dbReference type="CDD" id="cd16664">
    <property type="entry name" value="RING-Ubox_PUB"/>
    <property type="match status" value="1"/>
</dbReference>
<dbReference type="Pfam" id="PF04564">
    <property type="entry name" value="U-box"/>
    <property type="match status" value="1"/>
</dbReference>
<dbReference type="InterPro" id="IPR003613">
    <property type="entry name" value="Ubox_domain"/>
</dbReference>
<evidence type="ECO:0000313" key="8">
    <source>
        <dbReference type="Proteomes" id="UP000001514"/>
    </source>
</evidence>
<dbReference type="FunFam" id="3.30.40.10:FF:000442">
    <property type="entry name" value="RING-type E3 ubiquitin transferase"/>
    <property type="match status" value="1"/>
</dbReference>
<dbReference type="InterPro" id="IPR016024">
    <property type="entry name" value="ARM-type_fold"/>
</dbReference>
<dbReference type="GO" id="GO:0016567">
    <property type="term" value="P:protein ubiquitination"/>
    <property type="evidence" value="ECO:0007669"/>
    <property type="project" value="UniProtKB-UniPathway"/>
</dbReference>
<sequence>MPGLKKMQVQNLQVPHYFRCPISLELMRDPVTVATGQTYDRSSIEKWVSDGNATCPATMQRLTDLTLIPNHTLRRLIQEWCVANRSRGIERIPTPKQPADPQRVAALVRDVTRGTAGGTALQLLLPALRSLRALAKENDKNRGLMVEANAVSALIHHDQHLGDSLDVEESSLAVLVLLPLKDSERRSIAQCRRRLGAVSRIVRRGRSMDARINAAVLVEKIASDAPEAAKLAMGQIPGLLEGLVDLLRGDHSAVSPRAPKSGVKALFSLCLCSAASNSERAVSAGAAAALVEHLPAAQHGDADRTLGALELLCRTRAGREVVAQHALAVPALVAAIQCRSSFQAAECAAGTLLAVCSGSEEVQLAAAEAGVLTQLLLLIQSDCTDRAKRKAVELLKLLRRWWAED</sequence>
<accession>D8RSL5</accession>
<dbReference type="PANTHER" id="PTHR22849">
    <property type="entry name" value="WDSAM1 PROTEIN"/>
    <property type="match status" value="1"/>
</dbReference>
<dbReference type="Gramene" id="EFJ25090">
    <property type="protein sequence ID" value="EFJ25090"/>
    <property type="gene ID" value="SELMODRAFT_54896"/>
</dbReference>
<name>D8RSL5_SELML</name>
<dbReference type="InterPro" id="IPR011989">
    <property type="entry name" value="ARM-like"/>
</dbReference>
<dbReference type="Gene3D" id="3.30.40.10">
    <property type="entry name" value="Zinc/RING finger domain, C3HC4 (zinc finger)"/>
    <property type="match status" value="1"/>
</dbReference>
<reference evidence="7 8" key="1">
    <citation type="journal article" date="2011" name="Science">
        <title>The Selaginella genome identifies genetic changes associated with the evolution of vascular plants.</title>
        <authorList>
            <person name="Banks J.A."/>
            <person name="Nishiyama T."/>
            <person name="Hasebe M."/>
            <person name="Bowman J.L."/>
            <person name="Gribskov M."/>
            <person name="dePamphilis C."/>
            <person name="Albert V.A."/>
            <person name="Aono N."/>
            <person name="Aoyama T."/>
            <person name="Ambrose B.A."/>
            <person name="Ashton N.W."/>
            <person name="Axtell M.J."/>
            <person name="Barker E."/>
            <person name="Barker M.S."/>
            <person name="Bennetzen J.L."/>
            <person name="Bonawitz N.D."/>
            <person name="Chapple C."/>
            <person name="Cheng C."/>
            <person name="Correa L.G."/>
            <person name="Dacre M."/>
            <person name="DeBarry J."/>
            <person name="Dreyer I."/>
            <person name="Elias M."/>
            <person name="Engstrom E.M."/>
            <person name="Estelle M."/>
            <person name="Feng L."/>
            <person name="Finet C."/>
            <person name="Floyd S.K."/>
            <person name="Frommer W.B."/>
            <person name="Fujita T."/>
            <person name="Gramzow L."/>
            <person name="Gutensohn M."/>
            <person name="Harholt J."/>
            <person name="Hattori M."/>
            <person name="Heyl A."/>
            <person name="Hirai T."/>
            <person name="Hiwatashi Y."/>
            <person name="Ishikawa M."/>
            <person name="Iwata M."/>
            <person name="Karol K.G."/>
            <person name="Koehler B."/>
            <person name="Kolukisaoglu U."/>
            <person name="Kubo M."/>
            <person name="Kurata T."/>
            <person name="Lalonde S."/>
            <person name="Li K."/>
            <person name="Li Y."/>
            <person name="Litt A."/>
            <person name="Lyons E."/>
            <person name="Manning G."/>
            <person name="Maruyama T."/>
            <person name="Michael T.P."/>
            <person name="Mikami K."/>
            <person name="Miyazaki S."/>
            <person name="Morinaga S."/>
            <person name="Murata T."/>
            <person name="Mueller-Roeber B."/>
            <person name="Nelson D.R."/>
            <person name="Obara M."/>
            <person name="Oguri Y."/>
            <person name="Olmstead R.G."/>
            <person name="Onodera N."/>
            <person name="Petersen B.L."/>
            <person name="Pils B."/>
            <person name="Prigge M."/>
            <person name="Rensing S.A."/>
            <person name="Riano-Pachon D.M."/>
            <person name="Roberts A.W."/>
            <person name="Sato Y."/>
            <person name="Scheller H.V."/>
            <person name="Schulz B."/>
            <person name="Schulz C."/>
            <person name="Shakirov E.V."/>
            <person name="Shibagaki N."/>
            <person name="Shinohara N."/>
            <person name="Shippen D.E."/>
            <person name="Soerensen I."/>
            <person name="Sotooka R."/>
            <person name="Sugimoto N."/>
            <person name="Sugita M."/>
            <person name="Sumikawa N."/>
            <person name="Tanurdzic M."/>
            <person name="Theissen G."/>
            <person name="Ulvskov P."/>
            <person name="Wakazuki S."/>
            <person name="Weng J.K."/>
            <person name="Willats W.W."/>
            <person name="Wipf D."/>
            <person name="Wolf P.G."/>
            <person name="Yang L."/>
            <person name="Zimmer A.D."/>
            <person name="Zhu Q."/>
            <person name="Mitros T."/>
            <person name="Hellsten U."/>
            <person name="Loque D."/>
            <person name="Otillar R."/>
            <person name="Salamov A."/>
            <person name="Schmutz J."/>
            <person name="Shapiro H."/>
            <person name="Lindquist E."/>
            <person name="Lucas S."/>
            <person name="Rokhsar D."/>
            <person name="Grigoriev I.V."/>
        </authorList>
    </citation>
    <scope>NUCLEOTIDE SEQUENCE [LARGE SCALE GENOMIC DNA]</scope>
</reference>
<dbReference type="HOGENOM" id="CLU_006348_1_1_1"/>
<dbReference type="PROSITE" id="PS51698">
    <property type="entry name" value="U_BOX"/>
    <property type="match status" value="1"/>
</dbReference>
<feature type="non-terminal residue" evidence="7">
    <location>
        <position position="405"/>
    </location>
</feature>
<dbReference type="GO" id="GO:0016874">
    <property type="term" value="F:ligase activity"/>
    <property type="evidence" value="ECO:0007669"/>
    <property type="project" value="UniProtKB-KW"/>
</dbReference>
<comment type="pathway">
    <text evidence="2">Protein modification; protein ubiquitination.</text>
</comment>
<protein>
    <recommendedName>
        <fullName evidence="3">RING-type E3 ubiquitin transferase</fullName>
        <ecNumber evidence="3">2.3.2.27</ecNumber>
    </recommendedName>
</protein>
<dbReference type="UniPathway" id="UPA00143"/>
<evidence type="ECO:0000313" key="7">
    <source>
        <dbReference type="EMBL" id="EFJ25090.1"/>
    </source>
</evidence>
<dbReference type="InterPro" id="IPR045210">
    <property type="entry name" value="RING-Ubox_PUB"/>
</dbReference>
<dbReference type="InterPro" id="IPR045185">
    <property type="entry name" value="PUB22/23/24-like"/>
</dbReference>
<keyword evidence="7" id="KW-0436">Ligase</keyword>
<evidence type="ECO:0000256" key="3">
    <source>
        <dbReference type="ARBA" id="ARBA00012483"/>
    </source>
</evidence>
<dbReference type="Pfam" id="PF25598">
    <property type="entry name" value="ARM_PUB"/>
    <property type="match status" value="1"/>
</dbReference>
<dbReference type="eggNOG" id="ENOG502QRXY">
    <property type="taxonomic scope" value="Eukaryota"/>
</dbReference>
<keyword evidence="4" id="KW-0808">Transferase</keyword>
<dbReference type="Gene3D" id="1.25.10.10">
    <property type="entry name" value="Leucine-rich Repeat Variant"/>
    <property type="match status" value="2"/>
</dbReference>
<dbReference type="FunCoup" id="D8RSL5">
    <property type="interactions" value="35"/>
</dbReference>
<dbReference type="SMART" id="SM00504">
    <property type="entry name" value="Ubox"/>
    <property type="match status" value="1"/>
</dbReference>
<evidence type="ECO:0000256" key="5">
    <source>
        <dbReference type="ARBA" id="ARBA00022786"/>
    </source>
</evidence>
<dbReference type="InterPro" id="IPR013083">
    <property type="entry name" value="Znf_RING/FYVE/PHD"/>
</dbReference>
<keyword evidence="5" id="KW-0833">Ubl conjugation pathway</keyword>